<evidence type="ECO:0000313" key="3">
    <source>
        <dbReference type="EMBL" id="MDO7849915.1"/>
    </source>
</evidence>
<reference evidence="3" key="1">
    <citation type="submission" date="2023-07" db="EMBL/GenBank/DDBJ databases">
        <authorList>
            <person name="Kim M.K."/>
        </authorList>
    </citation>
    <scope>NUCLEOTIDE SEQUENCE</scope>
    <source>
        <strain evidence="3">M29</strain>
    </source>
</reference>
<dbReference type="RefSeq" id="WP_305014574.1">
    <property type="nucleotide sequence ID" value="NZ_JAUQSX010000025.1"/>
</dbReference>
<dbReference type="InterPro" id="IPR052404">
    <property type="entry name" value="SPP1-like_terminase"/>
</dbReference>
<keyword evidence="2" id="KW-0231">Viral genome packaging</keyword>
<dbReference type="Proteomes" id="UP001167796">
    <property type="component" value="Unassembled WGS sequence"/>
</dbReference>
<evidence type="ECO:0000256" key="1">
    <source>
        <dbReference type="ARBA" id="ARBA00022612"/>
    </source>
</evidence>
<dbReference type="Pfam" id="PF03592">
    <property type="entry name" value="Terminase_2"/>
    <property type="match status" value="1"/>
</dbReference>
<evidence type="ECO:0000313" key="4">
    <source>
        <dbReference type="Proteomes" id="UP001167796"/>
    </source>
</evidence>
<dbReference type="Gene3D" id="1.10.10.1400">
    <property type="entry name" value="Terminase, small subunit, N-terminal DNA-binding domain, HTH motif"/>
    <property type="match status" value="1"/>
</dbReference>
<gene>
    <name evidence="3" type="ORF">Q5H92_26385</name>
</gene>
<sequence length="270" mass="29879">MSSEKSALSPKQLSFAKAYAGCLNATRAALSAGYSEKTARSQGSRLLTNVDIQAEIKKLLSHSGLSPEEIAARWDRIATVDLSDFYTKQPVEYTPRISKPLAQIVEECRADVEFEEAYAIRCESLITEKKLRETFRKRMKREALKRETYLLRLEMELEQNPDAVRIVAGPTVLRDELRLDLVKAEALGVLDLVKSITEGRGGTSFTLRDPDAALDNLAKWRGMLTTKLDVTSDGLPVMTPLRAAMSPELKKQLLDARRAAAAAQKGPADA</sequence>
<keyword evidence="1" id="KW-1188">Viral release from host cell</keyword>
<dbReference type="PANTHER" id="PTHR41328:SF2">
    <property type="entry name" value="TERMINASE SMALL SUBUNIT"/>
    <property type="match status" value="1"/>
</dbReference>
<name>A0ABT9AJ68_9BACT</name>
<dbReference type="EMBL" id="JAUQSX010000025">
    <property type="protein sequence ID" value="MDO7849915.1"/>
    <property type="molecule type" value="Genomic_DNA"/>
</dbReference>
<dbReference type="PANTHER" id="PTHR41328">
    <property type="entry name" value="TERMINASE SMALL SUBUNIT-RELATED"/>
    <property type="match status" value="1"/>
</dbReference>
<evidence type="ECO:0000256" key="2">
    <source>
        <dbReference type="ARBA" id="ARBA00023219"/>
    </source>
</evidence>
<dbReference type="InterPro" id="IPR038713">
    <property type="entry name" value="Terminase_Gp1_N_sf"/>
</dbReference>
<organism evidence="3 4">
    <name type="scientific">Hymenobacter mellowenesis</name>
    <dbReference type="NCBI Taxonomy" id="3063995"/>
    <lineage>
        <taxon>Bacteria</taxon>
        <taxon>Pseudomonadati</taxon>
        <taxon>Bacteroidota</taxon>
        <taxon>Cytophagia</taxon>
        <taxon>Cytophagales</taxon>
        <taxon>Hymenobacteraceae</taxon>
        <taxon>Hymenobacter</taxon>
    </lineage>
</organism>
<proteinExistence type="predicted"/>
<keyword evidence="4" id="KW-1185">Reference proteome</keyword>
<protein>
    <submittedName>
        <fullName evidence="3">Terminase small subunit</fullName>
    </submittedName>
</protein>
<accession>A0ABT9AJ68</accession>
<comment type="caution">
    <text evidence="3">The sequence shown here is derived from an EMBL/GenBank/DDBJ whole genome shotgun (WGS) entry which is preliminary data.</text>
</comment>
<dbReference type="InterPro" id="IPR005335">
    <property type="entry name" value="Terminase_ssu"/>
</dbReference>